<evidence type="ECO:0000256" key="7">
    <source>
        <dbReference type="ARBA" id="ARBA00022839"/>
    </source>
</evidence>
<keyword evidence="11" id="KW-0413">Isomerase</keyword>
<dbReference type="InterPro" id="IPR038726">
    <property type="entry name" value="PDDEXK_AddAB-type"/>
</dbReference>
<evidence type="ECO:0000256" key="11">
    <source>
        <dbReference type="ARBA" id="ARBA00023235"/>
    </source>
</evidence>
<dbReference type="GO" id="GO:0003677">
    <property type="term" value="F:DNA binding"/>
    <property type="evidence" value="ECO:0007669"/>
    <property type="project" value="UniProtKB-KW"/>
</dbReference>
<keyword evidence="7" id="KW-0269">Exonuclease</keyword>
<dbReference type="EC" id="5.6.2.4" evidence="13"/>
<sequence>MINESQKLIIQEGKTPAAVIAGPGTGKTFTIVKKVVDLVKNHNIPANKILITTFTKKAAAELNTRIISEFNKEGINTDLADLKIGNFHNLANIFLADYKKLDDKFFYNKVIDTQTEGYLLEKNIDRFYQIQGFKENIKGYEIYAIQNIFAKITNNLIDVNILENSDNIEEKLSYEIYKTQLNILEENQLLNFQLLLKKIYDLLADPIIGEEIRENIDYVIIDEYQDTNYIQQEIAFKLLKNKNIMVFGDDDQALYRFRGADPKNLLEFDKVCRQKLDTPANFYKLNINYRSNQAIIDLSQKFINFQKKSDEFTKNLLANDSEFNQNTIVRAKAGNFENLAKIIKLLNKEINLNQIAFLFPTLNNDYAKNLQSYLESQDLPVLNKASTKFFDAYEIKVLIYIFSKIFTSYPSNIGYQDGLSKDELDKLYFRRYIANIFDDQSFKSMEMDRFIDGFQNAKNISLSEVLYKSFNLPILKDILKEKLDTLKNQKALNNIAIFTQKVSEYEELFDKKNKNYYIEFIYGYLFYLYKTKAIKEAEDLPEENEAINFMTIHNAKGLEFDVVFVSGLNDYPRADKKTFLSDFEKISTDDGAERDFYRKYYTAFTRAKKLLVILDNSRDYRLSNFANTLADSSALKTIDFKKEIPKKEKPILAYTTDIEIYSTCPLKYKFLRKLSFRLPLSKSLEFGTNIHNLSEYIAKNPNRDLDDDFFQKLFKTNPNYKLPLENFKNRSFNLKASEVNYKADRNFYILQGNIDIVLVDNSILDIKTGSYDQKILESYENQLLTYKYLMEYNKENIKQMFIYFINKDELLEVKPSYFDIDFIDDIAKNIINANIYSKTTDTSKCKYCPMKYYCDRY</sequence>
<evidence type="ECO:0000256" key="10">
    <source>
        <dbReference type="ARBA" id="ARBA00023204"/>
    </source>
</evidence>
<dbReference type="GO" id="GO:0000725">
    <property type="term" value="P:recombinational repair"/>
    <property type="evidence" value="ECO:0007669"/>
    <property type="project" value="TreeGrafter"/>
</dbReference>
<dbReference type="GO" id="GO:0043138">
    <property type="term" value="F:3'-5' DNA helicase activity"/>
    <property type="evidence" value="ECO:0007669"/>
    <property type="project" value="UniProtKB-EC"/>
</dbReference>
<keyword evidence="4" id="KW-0227">DNA damage</keyword>
<comment type="catalytic activity">
    <reaction evidence="12">
        <text>Couples ATP hydrolysis with the unwinding of duplex DNA by translocating in the 3'-5' direction.</text>
        <dbReference type="EC" id="5.6.2.4"/>
    </reaction>
</comment>
<dbReference type="AlphaFoldDB" id="A0A2I1M926"/>
<evidence type="ECO:0000256" key="13">
    <source>
        <dbReference type="ARBA" id="ARBA00034808"/>
    </source>
</evidence>
<dbReference type="SUPFAM" id="SSF52540">
    <property type="entry name" value="P-loop containing nucleoside triphosphate hydrolases"/>
    <property type="match status" value="1"/>
</dbReference>
<evidence type="ECO:0000256" key="8">
    <source>
        <dbReference type="ARBA" id="ARBA00022840"/>
    </source>
</evidence>
<keyword evidence="6 15" id="KW-0347">Helicase</keyword>
<dbReference type="PROSITE" id="PS51198">
    <property type="entry name" value="UVRD_HELICASE_ATP_BIND"/>
    <property type="match status" value="1"/>
</dbReference>
<evidence type="ECO:0000256" key="1">
    <source>
        <dbReference type="ARBA" id="ARBA00009922"/>
    </source>
</evidence>
<evidence type="ECO:0000313" key="17">
    <source>
        <dbReference type="EMBL" id="PKZ16630.1"/>
    </source>
</evidence>
<accession>A0A2I1M926</accession>
<dbReference type="PANTHER" id="PTHR11070:SF2">
    <property type="entry name" value="ATP-DEPENDENT DNA HELICASE SRS2"/>
    <property type="match status" value="1"/>
</dbReference>
<keyword evidence="3 15" id="KW-0547">Nucleotide-binding</keyword>
<protein>
    <recommendedName>
        <fullName evidence="13">DNA 3'-5' helicase</fullName>
        <ecNumber evidence="13">5.6.2.4</ecNumber>
    </recommendedName>
</protein>
<dbReference type="CDD" id="cd17932">
    <property type="entry name" value="DEXQc_UvrD"/>
    <property type="match status" value="1"/>
</dbReference>
<evidence type="ECO:0000256" key="3">
    <source>
        <dbReference type="ARBA" id="ARBA00022741"/>
    </source>
</evidence>
<keyword evidence="10" id="KW-0234">DNA repair</keyword>
<name>A0A2I1M926_9FIRM</name>
<dbReference type="InterPro" id="IPR014016">
    <property type="entry name" value="UvrD-like_ATP-bd"/>
</dbReference>
<feature type="domain" description="UvrD-like helicase ATP-binding" evidence="16">
    <location>
        <begin position="1"/>
        <end position="292"/>
    </location>
</feature>
<dbReference type="Pfam" id="PF12705">
    <property type="entry name" value="PDDEXK_1"/>
    <property type="match status" value="1"/>
</dbReference>
<evidence type="ECO:0000256" key="6">
    <source>
        <dbReference type="ARBA" id="ARBA00022806"/>
    </source>
</evidence>
<evidence type="ECO:0000256" key="14">
    <source>
        <dbReference type="ARBA" id="ARBA00048988"/>
    </source>
</evidence>
<dbReference type="Gene3D" id="1.10.486.10">
    <property type="entry name" value="PCRA, domain 4"/>
    <property type="match status" value="1"/>
</dbReference>
<keyword evidence="5 15" id="KW-0378">Hydrolase</keyword>
<proteinExistence type="inferred from homology"/>
<evidence type="ECO:0000256" key="4">
    <source>
        <dbReference type="ARBA" id="ARBA00022763"/>
    </source>
</evidence>
<keyword evidence="8 15" id="KW-0067">ATP-binding</keyword>
<dbReference type="InterPro" id="IPR011604">
    <property type="entry name" value="PDDEXK-like_dom_sf"/>
</dbReference>
<keyword evidence="9" id="KW-0238">DNA-binding</keyword>
<dbReference type="Gene3D" id="3.40.50.300">
    <property type="entry name" value="P-loop containing nucleotide triphosphate hydrolases"/>
    <property type="match status" value="3"/>
</dbReference>
<dbReference type="Pfam" id="PF13361">
    <property type="entry name" value="UvrD_C"/>
    <property type="match status" value="1"/>
</dbReference>
<dbReference type="GO" id="GO:0004527">
    <property type="term" value="F:exonuclease activity"/>
    <property type="evidence" value="ECO:0007669"/>
    <property type="project" value="UniProtKB-KW"/>
</dbReference>
<dbReference type="Pfam" id="PF00580">
    <property type="entry name" value="UvrD-helicase"/>
    <property type="match status" value="1"/>
</dbReference>
<dbReference type="Proteomes" id="UP000234335">
    <property type="component" value="Unassembled WGS sequence"/>
</dbReference>
<comment type="similarity">
    <text evidence="1">Belongs to the helicase family. UvrD subfamily.</text>
</comment>
<dbReference type="InterPro" id="IPR014017">
    <property type="entry name" value="DNA_helicase_UvrD-like_C"/>
</dbReference>
<dbReference type="InterPro" id="IPR000212">
    <property type="entry name" value="DNA_helicase_UvrD/REP"/>
</dbReference>
<organism evidence="17 18">
    <name type="scientific">Anaerococcus octavius</name>
    <dbReference type="NCBI Taxonomy" id="54007"/>
    <lineage>
        <taxon>Bacteria</taxon>
        <taxon>Bacillati</taxon>
        <taxon>Bacillota</taxon>
        <taxon>Tissierellia</taxon>
        <taxon>Tissierellales</taxon>
        <taxon>Peptoniphilaceae</taxon>
        <taxon>Anaerococcus</taxon>
    </lineage>
</organism>
<evidence type="ECO:0000313" key="18">
    <source>
        <dbReference type="Proteomes" id="UP000234335"/>
    </source>
</evidence>
<dbReference type="InterPro" id="IPR027417">
    <property type="entry name" value="P-loop_NTPase"/>
</dbReference>
<evidence type="ECO:0000256" key="2">
    <source>
        <dbReference type="ARBA" id="ARBA00022722"/>
    </source>
</evidence>
<feature type="binding site" evidence="15">
    <location>
        <begin position="21"/>
        <end position="28"/>
    </location>
    <ligand>
        <name>ATP</name>
        <dbReference type="ChEBI" id="CHEBI:30616"/>
    </ligand>
</feature>
<evidence type="ECO:0000256" key="5">
    <source>
        <dbReference type="ARBA" id="ARBA00022801"/>
    </source>
</evidence>
<dbReference type="InterPro" id="IPR013986">
    <property type="entry name" value="DExx_box_DNA_helicase_dom_sf"/>
</dbReference>
<evidence type="ECO:0000259" key="16">
    <source>
        <dbReference type="PROSITE" id="PS51198"/>
    </source>
</evidence>
<evidence type="ECO:0000256" key="15">
    <source>
        <dbReference type="PROSITE-ProRule" id="PRU00560"/>
    </source>
</evidence>
<evidence type="ECO:0000256" key="12">
    <source>
        <dbReference type="ARBA" id="ARBA00034617"/>
    </source>
</evidence>
<gene>
    <name evidence="17" type="ORF">CYJ34_05385</name>
</gene>
<evidence type="ECO:0000256" key="9">
    <source>
        <dbReference type="ARBA" id="ARBA00023125"/>
    </source>
</evidence>
<comment type="caution">
    <text evidence="17">The sequence shown here is derived from an EMBL/GenBank/DDBJ whole genome shotgun (WGS) entry which is preliminary data.</text>
</comment>
<dbReference type="PANTHER" id="PTHR11070">
    <property type="entry name" value="UVRD / RECB / PCRA DNA HELICASE FAMILY MEMBER"/>
    <property type="match status" value="1"/>
</dbReference>
<keyword evidence="2" id="KW-0540">Nuclease</keyword>
<reference evidence="17 18" key="1">
    <citation type="submission" date="2017-12" db="EMBL/GenBank/DDBJ databases">
        <title>Phylogenetic diversity of female urinary microbiome.</title>
        <authorList>
            <person name="Thomas-White K."/>
            <person name="Wolfe A.J."/>
        </authorList>
    </citation>
    <scope>NUCLEOTIDE SEQUENCE [LARGE SCALE GENOMIC DNA]</scope>
    <source>
        <strain evidence="17 18">UMB0119</strain>
    </source>
</reference>
<dbReference type="RefSeq" id="WP_101540291.1">
    <property type="nucleotide sequence ID" value="NZ_PKGS01000003.1"/>
</dbReference>
<dbReference type="Gene3D" id="1.10.10.160">
    <property type="match status" value="1"/>
</dbReference>
<comment type="catalytic activity">
    <reaction evidence="14">
        <text>ATP + H2O = ADP + phosphate + H(+)</text>
        <dbReference type="Rhea" id="RHEA:13065"/>
        <dbReference type="ChEBI" id="CHEBI:15377"/>
        <dbReference type="ChEBI" id="CHEBI:15378"/>
        <dbReference type="ChEBI" id="CHEBI:30616"/>
        <dbReference type="ChEBI" id="CHEBI:43474"/>
        <dbReference type="ChEBI" id="CHEBI:456216"/>
        <dbReference type="EC" id="5.6.2.4"/>
    </reaction>
</comment>
<keyword evidence="18" id="KW-1185">Reference proteome</keyword>
<dbReference type="EMBL" id="PKGS01000003">
    <property type="protein sequence ID" value="PKZ16630.1"/>
    <property type="molecule type" value="Genomic_DNA"/>
</dbReference>
<dbReference type="Gene3D" id="3.90.320.10">
    <property type="match status" value="1"/>
</dbReference>
<dbReference type="GO" id="GO:0005524">
    <property type="term" value="F:ATP binding"/>
    <property type="evidence" value="ECO:0007669"/>
    <property type="project" value="UniProtKB-UniRule"/>
</dbReference>